<keyword evidence="3" id="KW-1185">Reference proteome</keyword>
<keyword evidence="1" id="KW-0812">Transmembrane</keyword>
<organism evidence="2 3">
    <name type="scientific">Calycina marina</name>
    <dbReference type="NCBI Taxonomy" id="1763456"/>
    <lineage>
        <taxon>Eukaryota</taxon>
        <taxon>Fungi</taxon>
        <taxon>Dikarya</taxon>
        <taxon>Ascomycota</taxon>
        <taxon>Pezizomycotina</taxon>
        <taxon>Leotiomycetes</taxon>
        <taxon>Helotiales</taxon>
        <taxon>Pezizellaceae</taxon>
        <taxon>Calycina</taxon>
    </lineage>
</organism>
<protein>
    <submittedName>
        <fullName evidence="2">Uncharacterized protein</fullName>
    </submittedName>
</protein>
<evidence type="ECO:0000313" key="3">
    <source>
        <dbReference type="Proteomes" id="UP000887226"/>
    </source>
</evidence>
<name>A0A9P7Z8B0_9HELO</name>
<dbReference type="EMBL" id="MU253786">
    <property type="protein sequence ID" value="KAG9246977.1"/>
    <property type="molecule type" value="Genomic_DNA"/>
</dbReference>
<evidence type="ECO:0000313" key="2">
    <source>
        <dbReference type="EMBL" id="KAG9246977.1"/>
    </source>
</evidence>
<dbReference type="OrthoDB" id="40134at2759"/>
<dbReference type="Proteomes" id="UP000887226">
    <property type="component" value="Unassembled WGS sequence"/>
</dbReference>
<accession>A0A9P7Z8B0</accession>
<evidence type="ECO:0000256" key="1">
    <source>
        <dbReference type="SAM" id="Phobius"/>
    </source>
</evidence>
<gene>
    <name evidence="2" type="ORF">BJ878DRAFT_558459</name>
</gene>
<feature type="transmembrane region" description="Helical" evidence="1">
    <location>
        <begin position="22"/>
        <end position="43"/>
    </location>
</feature>
<dbReference type="AlphaFoldDB" id="A0A9P7Z8B0"/>
<proteinExistence type="predicted"/>
<keyword evidence="1" id="KW-1133">Transmembrane helix</keyword>
<comment type="caution">
    <text evidence="2">The sequence shown here is derived from an EMBL/GenBank/DDBJ whole genome shotgun (WGS) entry which is preliminary data.</text>
</comment>
<reference evidence="2" key="1">
    <citation type="journal article" date="2021" name="IMA Fungus">
        <title>Genomic characterization of three marine fungi, including Emericellopsis atlantica sp. nov. with signatures of a generalist lifestyle and marine biomass degradation.</title>
        <authorList>
            <person name="Hagestad O.C."/>
            <person name="Hou L."/>
            <person name="Andersen J.H."/>
            <person name="Hansen E.H."/>
            <person name="Altermark B."/>
            <person name="Li C."/>
            <person name="Kuhnert E."/>
            <person name="Cox R.J."/>
            <person name="Crous P.W."/>
            <person name="Spatafora J.W."/>
            <person name="Lail K."/>
            <person name="Amirebrahimi M."/>
            <person name="Lipzen A."/>
            <person name="Pangilinan J."/>
            <person name="Andreopoulos W."/>
            <person name="Hayes R.D."/>
            <person name="Ng V."/>
            <person name="Grigoriev I.V."/>
            <person name="Jackson S.A."/>
            <person name="Sutton T.D.S."/>
            <person name="Dobson A.D.W."/>
            <person name="Rama T."/>
        </authorList>
    </citation>
    <scope>NUCLEOTIDE SEQUENCE</scope>
    <source>
        <strain evidence="2">TRa3180A</strain>
    </source>
</reference>
<sequence>MLIFAILGMVFGQIRTLQLFGWLVNLTVWMTIVSILISIGVSAHSAPNYEGQLGSYRQPGSPFGDTNFPNGTIESHIPTEIFAGALPDGYASGGTGSLGTYQGLNSIVYAYGGAMLFFNLTWRYVPWCNRSMSQTSRTTSTRQQSMWSLIGASPKSIKDSGTYVPEEQHMKTTSRSDWENRLPAKGGRVYPVGTDAKACIDETFYKLHEQGWLS</sequence>
<keyword evidence="1" id="KW-0472">Membrane</keyword>